<dbReference type="PANTHER" id="PTHR12526:SF630">
    <property type="entry name" value="GLYCOSYLTRANSFERASE"/>
    <property type="match status" value="1"/>
</dbReference>
<dbReference type="Proteomes" id="UP000318939">
    <property type="component" value="Plasmid unnamed1"/>
</dbReference>
<accession>A0ABY8IN81</accession>
<keyword evidence="3" id="KW-0328">Glycosyltransferase</keyword>
<protein>
    <submittedName>
        <fullName evidence="3">Glycosyltransferase</fullName>
        <ecNumber evidence="3">2.4.-.-</ecNumber>
    </submittedName>
</protein>
<organism evidence="3 4">
    <name type="scientific">Rhizobium rhododendri</name>
    <dbReference type="NCBI Taxonomy" id="2506430"/>
    <lineage>
        <taxon>Bacteria</taxon>
        <taxon>Pseudomonadati</taxon>
        <taxon>Pseudomonadota</taxon>
        <taxon>Alphaproteobacteria</taxon>
        <taxon>Hyphomicrobiales</taxon>
        <taxon>Rhizobiaceae</taxon>
        <taxon>Rhizobium/Agrobacterium group</taxon>
        <taxon>Rhizobium</taxon>
    </lineage>
</organism>
<dbReference type="Pfam" id="PF00534">
    <property type="entry name" value="Glycos_transf_1"/>
    <property type="match status" value="1"/>
</dbReference>
<geneLocation type="plasmid" evidence="3 4">
    <name>unnamed1</name>
</geneLocation>
<feature type="domain" description="Glycosyl transferase family 1" evidence="1">
    <location>
        <begin position="179"/>
        <end position="327"/>
    </location>
</feature>
<sequence length="362" mass="38985">MRVLHLANHCHHGHGNVHLAVDLACIQAASGDFVGYASHGGEYEQGLSAMGAHHIKLMQRGKNPFKLAASLVSLSLLVRRSKYDIVHAHMMAGAIFGYFATRFSNARLVTTVHNSFDKHSSIMKLGDRIVAVSNSDTARLREMGFKKSKVDVVLNATLGGFRTSLLPDKAVFEKPPGILITTVCGLHARKGVNFLISAFAVLAAKYEVTLCVVGDGPDKDELERQAEKLGLSGRVRFLGQINNPATVLAKTDIFVLASLAEPLGLVNIEARSAGCAIVATEVGGIPEALDEGRAGFLVRPGDPKDLTEKLEILLRDPELLSQMKGRASSNLDRFSITNLYLNYSAVYGRALTRSAGSLGTLR</sequence>
<evidence type="ECO:0000313" key="4">
    <source>
        <dbReference type="Proteomes" id="UP000318939"/>
    </source>
</evidence>
<dbReference type="Pfam" id="PF13439">
    <property type="entry name" value="Glyco_transf_4"/>
    <property type="match status" value="1"/>
</dbReference>
<dbReference type="EC" id="2.4.-.-" evidence="3"/>
<evidence type="ECO:0000259" key="1">
    <source>
        <dbReference type="Pfam" id="PF00534"/>
    </source>
</evidence>
<name>A0ABY8IN81_9HYPH</name>
<proteinExistence type="predicted"/>
<dbReference type="SUPFAM" id="SSF53756">
    <property type="entry name" value="UDP-Glycosyltransferase/glycogen phosphorylase"/>
    <property type="match status" value="1"/>
</dbReference>
<keyword evidence="4" id="KW-1185">Reference proteome</keyword>
<evidence type="ECO:0000313" key="3">
    <source>
        <dbReference type="EMBL" id="WFS25052.1"/>
    </source>
</evidence>
<evidence type="ECO:0000259" key="2">
    <source>
        <dbReference type="Pfam" id="PF13439"/>
    </source>
</evidence>
<dbReference type="InterPro" id="IPR001296">
    <property type="entry name" value="Glyco_trans_1"/>
</dbReference>
<feature type="domain" description="Glycosyltransferase subfamily 4-like N-terminal" evidence="2">
    <location>
        <begin position="49"/>
        <end position="155"/>
    </location>
</feature>
<reference evidence="3 4" key="1">
    <citation type="journal article" date="2019" name="Phytopathology">
        <title>A Novel Group of Rhizobium tumorigenes-Like Agrobacteria Associated with Crown Gall Disease of Rhododendron and Blueberry.</title>
        <authorList>
            <person name="Kuzmanovic N."/>
            <person name="Behrens P."/>
            <person name="Idczak E."/>
            <person name="Wagner S."/>
            <person name="Gotz M."/>
            <person name="Sproer C."/>
            <person name="Bunk B."/>
            <person name="Overmann J."/>
            <person name="Smalla K."/>
        </authorList>
    </citation>
    <scope>NUCLEOTIDE SEQUENCE [LARGE SCALE GENOMIC DNA]</scope>
    <source>
        <strain evidence="4">rho-6.2</strain>
    </source>
</reference>
<dbReference type="InterPro" id="IPR028098">
    <property type="entry name" value="Glyco_trans_4-like_N"/>
</dbReference>
<keyword evidence="3" id="KW-0808">Transferase</keyword>
<dbReference type="GO" id="GO:0016757">
    <property type="term" value="F:glycosyltransferase activity"/>
    <property type="evidence" value="ECO:0007669"/>
    <property type="project" value="UniProtKB-KW"/>
</dbReference>
<dbReference type="Gene3D" id="3.40.50.2000">
    <property type="entry name" value="Glycogen Phosphorylase B"/>
    <property type="match status" value="2"/>
</dbReference>
<gene>
    <name evidence="3" type="ORF">PR018_22460</name>
</gene>
<dbReference type="PANTHER" id="PTHR12526">
    <property type="entry name" value="GLYCOSYLTRANSFERASE"/>
    <property type="match status" value="1"/>
</dbReference>
<dbReference type="RefSeq" id="WP_142831094.1">
    <property type="nucleotide sequence ID" value="NZ_CP117268.1"/>
</dbReference>
<reference evidence="3 4" key="2">
    <citation type="journal article" date="2023" name="MicrobiologyOpen">
        <title>Genomics of the tumorigenes clade of the family Rhizobiaceae and description of Rhizobium rhododendri sp. nov.</title>
        <authorList>
            <person name="Kuzmanovic N."/>
            <person name="diCenzo G.C."/>
            <person name="Bunk B."/>
            <person name="Sproeer C."/>
            <person name="Fruehling A."/>
            <person name="Neumann-Schaal M."/>
            <person name="Overmann J."/>
            <person name="Smalla K."/>
        </authorList>
    </citation>
    <scope>NUCLEOTIDE SEQUENCE [LARGE SCALE GENOMIC DNA]</scope>
    <source>
        <strain evidence="4">rho-6.2</strain>
        <plasmid evidence="3 4">unnamed1</plasmid>
    </source>
</reference>
<dbReference type="EMBL" id="CP117268">
    <property type="protein sequence ID" value="WFS25052.1"/>
    <property type="molecule type" value="Genomic_DNA"/>
</dbReference>
<keyword evidence="3" id="KW-0614">Plasmid</keyword>